<evidence type="ECO:0000313" key="2">
    <source>
        <dbReference type="EMBL" id="CAH1253328.1"/>
    </source>
</evidence>
<dbReference type="EMBL" id="OV696687">
    <property type="protein sequence ID" value="CAH1253328.1"/>
    <property type="molecule type" value="Genomic_DNA"/>
</dbReference>
<accession>A0A8K0EHG2</accession>
<feature type="compositionally biased region" description="Polar residues" evidence="1">
    <location>
        <begin position="458"/>
        <end position="468"/>
    </location>
</feature>
<proteinExistence type="predicted"/>
<evidence type="ECO:0000313" key="3">
    <source>
        <dbReference type="Proteomes" id="UP000838412"/>
    </source>
</evidence>
<reference evidence="2" key="1">
    <citation type="submission" date="2022-01" db="EMBL/GenBank/DDBJ databases">
        <authorList>
            <person name="Braso-Vives M."/>
        </authorList>
    </citation>
    <scope>NUCLEOTIDE SEQUENCE</scope>
</reference>
<protein>
    <submittedName>
        <fullName evidence="2">Hypp1146 protein</fullName>
    </submittedName>
</protein>
<gene>
    <name evidence="2" type="primary">Hypp1146</name>
    <name evidence="2" type="ORF">BLAG_LOCUS13138</name>
</gene>
<organism evidence="2 3">
    <name type="scientific">Branchiostoma lanceolatum</name>
    <name type="common">Common lancelet</name>
    <name type="synonym">Amphioxus lanceolatum</name>
    <dbReference type="NCBI Taxonomy" id="7740"/>
    <lineage>
        <taxon>Eukaryota</taxon>
        <taxon>Metazoa</taxon>
        <taxon>Chordata</taxon>
        <taxon>Cephalochordata</taxon>
        <taxon>Leptocardii</taxon>
        <taxon>Amphioxiformes</taxon>
        <taxon>Branchiostomatidae</taxon>
        <taxon>Branchiostoma</taxon>
    </lineage>
</organism>
<dbReference type="Gene3D" id="3.80.10.10">
    <property type="entry name" value="Ribonuclease Inhibitor"/>
    <property type="match status" value="1"/>
</dbReference>
<evidence type="ECO:0000256" key="1">
    <source>
        <dbReference type="SAM" id="MobiDB-lite"/>
    </source>
</evidence>
<feature type="region of interest" description="Disordered" evidence="1">
    <location>
        <begin position="227"/>
        <end position="295"/>
    </location>
</feature>
<dbReference type="OrthoDB" id="660555at2759"/>
<sequence>MTWNPIASFIRVEELEHVSRLVLARNGILCDCRLRGMKAWMLRNNNHFPWSVTCADPSTGLPKRLRWLHMNDLKCASNVTGGFAVARQEALRACYSGLHTPALGYGMGGTHTCPGTSDNSNDVTVSTGALTVARFPSELKTTTSETSSRTDTYTYTYTYKYTYTYTSQPQTTVWGATTPVGTKETTTRPGLSVIQLVLVGLAPFVGCSVIAGVVAACVSKCKGVRQHDNANGQRKAEDKHYENDDQFSDTDSVRVATYENDDQCSDTDGGRVHYENDDQFSDTEGANGVHYENDDEFSDTDREIENHYENDDQFSDDGNPESAIPHKLTNEKLSLAEAENSRRRLIQRRLAKKRSGRYRAKSGLLTILEDAHAEAQASGHYDNDKSNVELSNREAATSRRFQAKSKVLTILAEVHAQAHASGHYDNDKNAVGLSSREATESLDNVASDDGGHYHNERPVTNSVTTASETTKRTDDESESDQDYMTLPNFSAEDIGVGEEGNQSESRAKDRSTSSTSSYADDVPDNDYVTFVGNENTDRKIRKKGGHVADVDVNTAVLNADDNSDHTFVTFPETESQNGQVSDLDAVVSPVEDNSDHTFVTFPETECQNGQVSDLATVVSPVEDNSDHTFVTFPETVKTDKCQI</sequence>
<dbReference type="Proteomes" id="UP000838412">
    <property type="component" value="Chromosome 2"/>
</dbReference>
<feature type="region of interest" description="Disordered" evidence="1">
    <location>
        <begin position="443"/>
        <end position="527"/>
    </location>
</feature>
<keyword evidence="3" id="KW-1185">Reference proteome</keyword>
<dbReference type="InterPro" id="IPR032675">
    <property type="entry name" value="LRR_dom_sf"/>
</dbReference>
<feature type="compositionally biased region" description="Basic and acidic residues" evidence="1">
    <location>
        <begin position="234"/>
        <end position="243"/>
    </location>
</feature>
<dbReference type="AlphaFoldDB" id="A0A8K0EHG2"/>
<name>A0A8K0EHG2_BRALA</name>